<comment type="caution">
    <text evidence="1">The sequence shown here is derived from an EMBL/GenBank/DDBJ whole genome shotgun (WGS) entry which is preliminary data.</text>
</comment>
<sequence length="225" mass="24847">MSHLPGVVFVQSKIKSTDILSPVIFKQWYEETHIPDLLGTSGISAAARYIAADIPAGELAVRGFPYLAVYPEVDLNWMASDGCTFLRVPLHHDILPMPSKAIFDVADFEMGAYEPLAKVEIAAFEGPAKHLVVVTLDAAAAEGRDQEQVLREAVDALGGAVPLRSALLKYGFAPTRRAHKDWGPDGERFFIGRKLLAFVSLLRLLHLRRFEERLKLTMTHAASIQ</sequence>
<protein>
    <submittedName>
        <fullName evidence="1">Uncharacterized protein</fullName>
    </submittedName>
</protein>
<reference evidence="1" key="2">
    <citation type="submission" date="2023-06" db="EMBL/GenBank/DDBJ databases">
        <authorList>
            <consortium name="Lawrence Berkeley National Laboratory"/>
            <person name="Haridas S."/>
            <person name="Hensen N."/>
            <person name="Bonometti L."/>
            <person name="Westerberg I."/>
            <person name="Brannstrom I.O."/>
            <person name="Guillou S."/>
            <person name="Cros-Aarteil S."/>
            <person name="Calhoun S."/>
            <person name="Kuo A."/>
            <person name="Mondo S."/>
            <person name="Pangilinan J."/>
            <person name="Riley R."/>
            <person name="Labutti K."/>
            <person name="Andreopoulos B."/>
            <person name="Lipzen A."/>
            <person name="Chen C."/>
            <person name="Yanf M."/>
            <person name="Daum C."/>
            <person name="Ng V."/>
            <person name="Clum A."/>
            <person name="Steindorff A."/>
            <person name="Ohm R."/>
            <person name="Martin F."/>
            <person name="Silar P."/>
            <person name="Natvig D."/>
            <person name="Lalanne C."/>
            <person name="Gautier V."/>
            <person name="Ament-Velasquez S.L."/>
            <person name="Kruys A."/>
            <person name="Hutchinson M.I."/>
            <person name="Powell A.J."/>
            <person name="Barry K."/>
            <person name="Miller A.N."/>
            <person name="Grigoriev I.V."/>
            <person name="Debuchy R."/>
            <person name="Gladieux P."/>
            <person name="Thoren M.H."/>
            <person name="Johannesson H."/>
        </authorList>
    </citation>
    <scope>NUCLEOTIDE SEQUENCE</scope>
    <source>
        <strain evidence="1">CBS 955.72</strain>
    </source>
</reference>
<organism evidence="1 2">
    <name type="scientific">Lasiosphaeria hispida</name>
    <dbReference type="NCBI Taxonomy" id="260671"/>
    <lineage>
        <taxon>Eukaryota</taxon>
        <taxon>Fungi</taxon>
        <taxon>Dikarya</taxon>
        <taxon>Ascomycota</taxon>
        <taxon>Pezizomycotina</taxon>
        <taxon>Sordariomycetes</taxon>
        <taxon>Sordariomycetidae</taxon>
        <taxon>Sordariales</taxon>
        <taxon>Lasiosphaeriaceae</taxon>
        <taxon>Lasiosphaeria</taxon>
    </lineage>
</organism>
<proteinExistence type="predicted"/>
<reference evidence="1" key="1">
    <citation type="journal article" date="2023" name="Mol. Phylogenet. Evol.">
        <title>Genome-scale phylogeny and comparative genomics of the fungal order Sordariales.</title>
        <authorList>
            <person name="Hensen N."/>
            <person name="Bonometti L."/>
            <person name="Westerberg I."/>
            <person name="Brannstrom I.O."/>
            <person name="Guillou S."/>
            <person name="Cros-Aarteil S."/>
            <person name="Calhoun S."/>
            <person name="Haridas S."/>
            <person name="Kuo A."/>
            <person name="Mondo S."/>
            <person name="Pangilinan J."/>
            <person name="Riley R."/>
            <person name="LaButti K."/>
            <person name="Andreopoulos B."/>
            <person name="Lipzen A."/>
            <person name="Chen C."/>
            <person name="Yan M."/>
            <person name="Daum C."/>
            <person name="Ng V."/>
            <person name="Clum A."/>
            <person name="Steindorff A."/>
            <person name="Ohm R.A."/>
            <person name="Martin F."/>
            <person name="Silar P."/>
            <person name="Natvig D.O."/>
            <person name="Lalanne C."/>
            <person name="Gautier V."/>
            <person name="Ament-Velasquez S.L."/>
            <person name="Kruys A."/>
            <person name="Hutchinson M.I."/>
            <person name="Powell A.J."/>
            <person name="Barry K."/>
            <person name="Miller A.N."/>
            <person name="Grigoriev I.V."/>
            <person name="Debuchy R."/>
            <person name="Gladieux P."/>
            <person name="Hiltunen Thoren M."/>
            <person name="Johannesson H."/>
        </authorList>
    </citation>
    <scope>NUCLEOTIDE SEQUENCE</scope>
    <source>
        <strain evidence="1">CBS 955.72</strain>
    </source>
</reference>
<accession>A0AAJ0MCT6</accession>
<dbReference type="Proteomes" id="UP001275084">
    <property type="component" value="Unassembled WGS sequence"/>
</dbReference>
<keyword evidence="2" id="KW-1185">Reference proteome</keyword>
<dbReference type="AlphaFoldDB" id="A0AAJ0MCT6"/>
<evidence type="ECO:0000313" key="1">
    <source>
        <dbReference type="EMBL" id="KAK3349853.1"/>
    </source>
</evidence>
<name>A0AAJ0MCT6_9PEZI</name>
<evidence type="ECO:0000313" key="2">
    <source>
        <dbReference type="Proteomes" id="UP001275084"/>
    </source>
</evidence>
<gene>
    <name evidence="1" type="ORF">B0T25DRAFT_519962</name>
</gene>
<dbReference type="EMBL" id="JAUIQD010000005">
    <property type="protein sequence ID" value="KAK3349853.1"/>
    <property type="molecule type" value="Genomic_DNA"/>
</dbReference>